<name>A0ABD6XJL3_ENTAG</name>
<comment type="caution">
    <text evidence="1">The sequence shown here is derived from an EMBL/GenBank/DDBJ whole genome shotgun (WGS) entry which is preliminary data.</text>
</comment>
<sequence length="58" mass="6813">MARLRTRLSEIKKLLCMKFDYHLRNRSISACLNIQLRTISDGATRCRYSQLAWPLRSG</sequence>
<dbReference type="Proteomes" id="UP000245996">
    <property type="component" value="Unassembled WGS sequence"/>
</dbReference>
<accession>A0ABD6XJL3</accession>
<evidence type="ECO:0000313" key="1">
    <source>
        <dbReference type="EMBL" id="PWJ72189.1"/>
    </source>
</evidence>
<dbReference type="EMBL" id="QGHE01000032">
    <property type="protein sequence ID" value="PWJ72189.1"/>
    <property type="molecule type" value="Genomic_DNA"/>
</dbReference>
<reference evidence="1 2" key="1">
    <citation type="submission" date="2018-05" db="EMBL/GenBank/DDBJ databases">
        <title>Genomic Encyclopedia of Type Strains, Phase IV (KMG-V): Genome sequencing to study the core and pangenomes of soil and plant-associated prokaryotes.</title>
        <authorList>
            <person name="Whitman W."/>
        </authorList>
    </citation>
    <scope>NUCLEOTIDE SEQUENCE [LARGE SCALE GENOMIC DNA]</scope>
    <source>
        <strain evidence="1 2">PNG 92-11</strain>
    </source>
</reference>
<organism evidence="1 2">
    <name type="scientific">Enterobacter agglomerans</name>
    <name type="common">Erwinia herbicola</name>
    <name type="synonym">Pantoea agglomerans</name>
    <dbReference type="NCBI Taxonomy" id="549"/>
    <lineage>
        <taxon>Bacteria</taxon>
        <taxon>Pseudomonadati</taxon>
        <taxon>Pseudomonadota</taxon>
        <taxon>Gammaproteobacteria</taxon>
        <taxon>Enterobacterales</taxon>
        <taxon>Erwiniaceae</taxon>
        <taxon>Pantoea</taxon>
        <taxon>Pantoea agglomerans group</taxon>
    </lineage>
</organism>
<evidence type="ECO:0008006" key="3">
    <source>
        <dbReference type="Google" id="ProtNLM"/>
    </source>
</evidence>
<proteinExistence type="predicted"/>
<protein>
    <recommendedName>
        <fullName evidence="3">Transposase</fullName>
    </recommendedName>
</protein>
<gene>
    <name evidence="1" type="ORF">C7430_1322</name>
</gene>
<evidence type="ECO:0000313" key="2">
    <source>
        <dbReference type="Proteomes" id="UP000245996"/>
    </source>
</evidence>
<dbReference type="AlphaFoldDB" id="A0ABD6XJL3"/>